<keyword evidence="1" id="KW-0813">Transport</keyword>
<evidence type="ECO:0000256" key="8">
    <source>
        <dbReference type="ARBA" id="ARBA00023136"/>
    </source>
</evidence>
<dbReference type="InterPro" id="IPR027417">
    <property type="entry name" value="P-loop_NTPase"/>
</dbReference>
<keyword evidence="8" id="KW-0472">Membrane</keyword>
<keyword evidence="13" id="KW-1185">Reference proteome</keyword>
<dbReference type="Gene3D" id="2.40.50.100">
    <property type="match status" value="1"/>
</dbReference>
<dbReference type="InterPro" id="IPR011868">
    <property type="entry name" value="ModC_ABC_ATP-bd"/>
</dbReference>
<evidence type="ECO:0000256" key="4">
    <source>
        <dbReference type="ARBA" id="ARBA00022519"/>
    </source>
</evidence>
<dbReference type="SUPFAM" id="SSF50331">
    <property type="entry name" value="MOP-like"/>
    <property type="match status" value="1"/>
</dbReference>
<dbReference type="GO" id="GO:0016887">
    <property type="term" value="F:ATP hydrolysis activity"/>
    <property type="evidence" value="ECO:0007669"/>
    <property type="project" value="InterPro"/>
</dbReference>
<dbReference type="Gene3D" id="3.40.50.300">
    <property type="entry name" value="P-loop containing nucleotide triphosphate hydrolases"/>
    <property type="match status" value="1"/>
</dbReference>
<dbReference type="Pfam" id="PF03459">
    <property type="entry name" value="TOBE"/>
    <property type="match status" value="1"/>
</dbReference>
<dbReference type="PROSITE" id="PS51866">
    <property type="entry name" value="MOP"/>
    <property type="match status" value="1"/>
</dbReference>
<keyword evidence="5" id="KW-0547">Nucleotide-binding</keyword>
<evidence type="ECO:0000256" key="6">
    <source>
        <dbReference type="ARBA" id="ARBA00022840"/>
    </source>
</evidence>
<keyword evidence="4" id="KW-0997">Cell inner membrane</keyword>
<dbReference type="InterPro" id="IPR003593">
    <property type="entry name" value="AAA+_ATPase"/>
</dbReference>
<keyword evidence="6 12" id="KW-0067">ATP-binding</keyword>
<comment type="caution">
    <text evidence="12">The sequence shown here is derived from an EMBL/GenBank/DDBJ whole genome shotgun (WGS) entry which is preliminary data.</text>
</comment>
<reference evidence="12 13" key="1">
    <citation type="submission" date="2018-05" db="EMBL/GenBank/DDBJ databases">
        <title>Rhodobacteraceae gen. nov., sp. nov. isolated from sea water.</title>
        <authorList>
            <person name="Ren Y."/>
        </authorList>
    </citation>
    <scope>NUCLEOTIDE SEQUENCE [LARGE SCALE GENOMIC DNA]</scope>
    <source>
        <strain evidence="12 13">TG-679</strain>
    </source>
</reference>
<dbReference type="SUPFAM" id="SSF52540">
    <property type="entry name" value="P-loop containing nucleoside triphosphate hydrolases"/>
    <property type="match status" value="1"/>
</dbReference>
<feature type="domain" description="ABC transporter" evidence="10">
    <location>
        <begin position="2"/>
        <end position="235"/>
    </location>
</feature>
<evidence type="ECO:0000259" key="10">
    <source>
        <dbReference type="PROSITE" id="PS50893"/>
    </source>
</evidence>
<protein>
    <submittedName>
        <fullName evidence="12">Molybdenum ABC transporter ATP-binding protein</fullName>
    </submittedName>
</protein>
<gene>
    <name evidence="12" type="primary">modC</name>
    <name evidence="12" type="ORF">DKT77_11285</name>
</gene>
<dbReference type="GO" id="GO:0016020">
    <property type="term" value="C:membrane"/>
    <property type="evidence" value="ECO:0007669"/>
    <property type="project" value="InterPro"/>
</dbReference>
<sequence length="366" mass="38607">MNDGVEIALRHTHGDFRLAVDMTAPRGVTALFGRSGAGKTTVVHAVAGLLRPDAGRIAVNGEVLTDTARRVFVPPHRRRLGYVFQEGRLFPHLSVRGNLLYARRVTGKGAAGGEFDRVVGMLGLGGLLARRPATLSGGEKQRVAIGRALLSAPRLLLMDEPLAALDDARKAEILPYLERLRDAADIPVIYVSHSVAEVARLATSVAVLSDGRLVRCGPVADVLSDPSAVRALGVREAGAILTGRVAEHHDDGLTSITVSAGQVILPRVDAPIGSAIRVRIAAQDVMLAREVPNQISALNILPVEVLALRGGGGPGVVVQLGSGTDRLLARITRRSADALALAPGMHCHALIKSMSVARWDVGQQAR</sequence>
<feature type="domain" description="Mop" evidence="11">
    <location>
        <begin position="294"/>
        <end position="360"/>
    </location>
</feature>
<evidence type="ECO:0000259" key="11">
    <source>
        <dbReference type="PROSITE" id="PS51866"/>
    </source>
</evidence>
<dbReference type="InterPro" id="IPR004606">
    <property type="entry name" value="Mop_domain"/>
</dbReference>
<name>A0A2V2LBC4_9RHOB</name>
<dbReference type="GO" id="GO:0015098">
    <property type="term" value="F:molybdate ion transmembrane transporter activity"/>
    <property type="evidence" value="ECO:0007669"/>
    <property type="project" value="InterPro"/>
</dbReference>
<dbReference type="EMBL" id="QGKU01000034">
    <property type="protein sequence ID" value="PWR02502.1"/>
    <property type="molecule type" value="Genomic_DNA"/>
</dbReference>
<dbReference type="InterPro" id="IPR005116">
    <property type="entry name" value="Transp-assoc_OB_typ1"/>
</dbReference>
<keyword evidence="3 9" id="KW-0500">Molybdenum</keyword>
<dbReference type="GO" id="GO:0005524">
    <property type="term" value="F:ATP binding"/>
    <property type="evidence" value="ECO:0007669"/>
    <property type="project" value="UniProtKB-KW"/>
</dbReference>
<dbReference type="PANTHER" id="PTHR43514">
    <property type="entry name" value="ABC TRANSPORTER I FAMILY MEMBER 10"/>
    <property type="match status" value="1"/>
</dbReference>
<dbReference type="Pfam" id="PF00005">
    <property type="entry name" value="ABC_tran"/>
    <property type="match status" value="1"/>
</dbReference>
<dbReference type="Proteomes" id="UP000245680">
    <property type="component" value="Unassembled WGS sequence"/>
</dbReference>
<organism evidence="12 13">
    <name type="scientific">Meridianimarinicoccus roseus</name>
    <dbReference type="NCBI Taxonomy" id="2072018"/>
    <lineage>
        <taxon>Bacteria</taxon>
        <taxon>Pseudomonadati</taxon>
        <taxon>Pseudomonadota</taxon>
        <taxon>Alphaproteobacteria</taxon>
        <taxon>Rhodobacterales</taxon>
        <taxon>Paracoccaceae</taxon>
        <taxon>Meridianimarinicoccus</taxon>
    </lineage>
</organism>
<keyword evidence="7" id="KW-1278">Translocase</keyword>
<dbReference type="AlphaFoldDB" id="A0A2V2LBC4"/>
<dbReference type="InterPro" id="IPR017871">
    <property type="entry name" value="ABC_transporter-like_CS"/>
</dbReference>
<evidence type="ECO:0000313" key="13">
    <source>
        <dbReference type="Proteomes" id="UP000245680"/>
    </source>
</evidence>
<dbReference type="InterPro" id="IPR050334">
    <property type="entry name" value="Molybdenum_import_ModC"/>
</dbReference>
<dbReference type="SMART" id="SM00382">
    <property type="entry name" value="AAA"/>
    <property type="match status" value="1"/>
</dbReference>
<dbReference type="PROSITE" id="PS00211">
    <property type="entry name" value="ABC_TRANSPORTER_1"/>
    <property type="match status" value="1"/>
</dbReference>
<evidence type="ECO:0000256" key="5">
    <source>
        <dbReference type="ARBA" id="ARBA00022741"/>
    </source>
</evidence>
<dbReference type="RefSeq" id="WP_109811816.1">
    <property type="nucleotide sequence ID" value="NZ_QGKU01000034.1"/>
</dbReference>
<dbReference type="PANTHER" id="PTHR43514:SF4">
    <property type="entry name" value="ABC TRANSPORTER I FAMILY MEMBER 10"/>
    <property type="match status" value="1"/>
</dbReference>
<evidence type="ECO:0000256" key="1">
    <source>
        <dbReference type="ARBA" id="ARBA00022448"/>
    </source>
</evidence>
<dbReference type="PROSITE" id="PS50893">
    <property type="entry name" value="ABC_TRANSPORTER_2"/>
    <property type="match status" value="1"/>
</dbReference>
<keyword evidence="2" id="KW-1003">Cell membrane</keyword>
<evidence type="ECO:0000256" key="9">
    <source>
        <dbReference type="PROSITE-ProRule" id="PRU01213"/>
    </source>
</evidence>
<dbReference type="InterPro" id="IPR008995">
    <property type="entry name" value="Mo/tungstate-bd_C_term_dom"/>
</dbReference>
<evidence type="ECO:0000313" key="12">
    <source>
        <dbReference type="EMBL" id="PWR02502.1"/>
    </source>
</evidence>
<evidence type="ECO:0000256" key="3">
    <source>
        <dbReference type="ARBA" id="ARBA00022505"/>
    </source>
</evidence>
<evidence type="ECO:0000256" key="2">
    <source>
        <dbReference type="ARBA" id="ARBA00022475"/>
    </source>
</evidence>
<dbReference type="NCBIfam" id="TIGR02142">
    <property type="entry name" value="modC_ABC"/>
    <property type="match status" value="1"/>
</dbReference>
<proteinExistence type="predicted"/>
<dbReference type="OrthoDB" id="9802264at2"/>
<dbReference type="InterPro" id="IPR003439">
    <property type="entry name" value="ABC_transporter-like_ATP-bd"/>
</dbReference>
<dbReference type="GO" id="GO:0140359">
    <property type="term" value="F:ABC-type transporter activity"/>
    <property type="evidence" value="ECO:0007669"/>
    <property type="project" value="InterPro"/>
</dbReference>
<evidence type="ECO:0000256" key="7">
    <source>
        <dbReference type="ARBA" id="ARBA00022967"/>
    </source>
</evidence>
<accession>A0A2V2LBC4</accession>